<dbReference type="KEGG" id="csl:COCSUDRAFT_29112"/>
<gene>
    <name evidence="4" type="ORF">COCSUDRAFT_29112</name>
</gene>
<comment type="caution">
    <text evidence="4">The sequence shown here is derived from an EMBL/GenBank/DDBJ whole genome shotgun (WGS) entry which is preliminary data.</text>
</comment>
<dbReference type="EMBL" id="AGSI01000008">
    <property type="protein sequence ID" value="EIE23118.1"/>
    <property type="molecule type" value="Genomic_DNA"/>
</dbReference>
<evidence type="ECO:0000256" key="1">
    <source>
        <dbReference type="ARBA" id="ARBA00022896"/>
    </source>
</evidence>
<proteinExistence type="inferred from homology"/>
<protein>
    <recommendedName>
        <fullName evidence="3">Fe2OG dioxygenase domain-containing protein</fullName>
    </recommendedName>
</protein>
<accession>I0YXJ9</accession>
<sequence>MADKAVQEAAPTIAALQRDRTMLTMLSLFLPHLRLHSQLIKLQYNAGSSGCFPLHYDSDESVDARRVTAILYLNPGWEPAHGGELQLFPWPRPPVTIPPLDNRLVIFSTCRMLHRVLPSLAERFCLTTWMSIMNPGPPPTPIQHLEAGSSDRSLENLAAQPEVRRALAKVHLKDSWAQSLIESHADSEARTSMLATFWREVELLQQKIKILGLDGIEVSKLKHAPVQWF</sequence>
<dbReference type="OrthoDB" id="76265at2759"/>
<dbReference type="GeneID" id="17041106"/>
<dbReference type="InterPro" id="IPR044862">
    <property type="entry name" value="Pro_4_hyd_alph_FE2OG_OXY"/>
</dbReference>
<keyword evidence="2" id="KW-0560">Oxidoreductase</keyword>
<dbReference type="InterPro" id="IPR051559">
    <property type="entry name" value="HIF_prolyl_hydroxylases"/>
</dbReference>
<evidence type="ECO:0000313" key="5">
    <source>
        <dbReference type="Proteomes" id="UP000007264"/>
    </source>
</evidence>
<dbReference type="PROSITE" id="PS51471">
    <property type="entry name" value="FE2OG_OXY"/>
    <property type="match status" value="1"/>
</dbReference>
<reference evidence="4 5" key="1">
    <citation type="journal article" date="2012" name="Genome Biol.">
        <title>The genome of the polar eukaryotic microalga coccomyxa subellipsoidea reveals traits of cold adaptation.</title>
        <authorList>
            <person name="Blanc G."/>
            <person name="Agarkova I."/>
            <person name="Grimwood J."/>
            <person name="Kuo A."/>
            <person name="Brueggeman A."/>
            <person name="Dunigan D."/>
            <person name="Gurnon J."/>
            <person name="Ladunga I."/>
            <person name="Lindquist E."/>
            <person name="Lucas S."/>
            <person name="Pangilinan J."/>
            <person name="Proschold T."/>
            <person name="Salamov A."/>
            <person name="Schmutz J."/>
            <person name="Weeks D."/>
            <person name="Yamada T."/>
            <person name="Claverie J.M."/>
            <person name="Grigoriev I."/>
            <person name="Van Etten J."/>
            <person name="Lomsadze A."/>
            <person name="Borodovsky M."/>
        </authorList>
    </citation>
    <scope>NUCLEOTIDE SEQUENCE [LARGE SCALE GENOMIC DNA]</scope>
    <source>
        <strain evidence="4 5">C-169</strain>
    </source>
</reference>
<dbReference type="Gene3D" id="2.60.120.620">
    <property type="entry name" value="q2cbj1_9rhob like domain"/>
    <property type="match status" value="1"/>
</dbReference>
<dbReference type="GO" id="GO:0031543">
    <property type="term" value="F:peptidyl-proline dioxygenase activity"/>
    <property type="evidence" value="ECO:0007669"/>
    <property type="project" value="TreeGrafter"/>
</dbReference>
<keyword evidence="1" id="KW-0847">Vitamin C</keyword>
<evidence type="ECO:0000259" key="3">
    <source>
        <dbReference type="PROSITE" id="PS51471"/>
    </source>
</evidence>
<dbReference type="Pfam" id="PF13640">
    <property type="entry name" value="2OG-FeII_Oxy_3"/>
    <property type="match status" value="1"/>
</dbReference>
<dbReference type="RefSeq" id="XP_005647662.1">
    <property type="nucleotide sequence ID" value="XM_005647605.1"/>
</dbReference>
<keyword evidence="2" id="KW-0479">Metal-binding</keyword>
<dbReference type="eggNOG" id="ENOG502S53X">
    <property type="taxonomic scope" value="Eukaryota"/>
</dbReference>
<dbReference type="PANTHER" id="PTHR12907:SF26">
    <property type="entry name" value="HIF PROLYL HYDROXYLASE, ISOFORM C"/>
    <property type="match status" value="1"/>
</dbReference>
<dbReference type="GO" id="GO:0031418">
    <property type="term" value="F:L-ascorbic acid binding"/>
    <property type="evidence" value="ECO:0007669"/>
    <property type="project" value="UniProtKB-KW"/>
</dbReference>
<comment type="similarity">
    <text evidence="2">Belongs to the iron/ascorbate-dependent oxidoreductase family.</text>
</comment>
<dbReference type="Proteomes" id="UP000007264">
    <property type="component" value="Unassembled WGS sequence"/>
</dbReference>
<dbReference type="STRING" id="574566.I0YXJ9"/>
<dbReference type="InterPro" id="IPR005123">
    <property type="entry name" value="Oxoglu/Fe-dep_dioxygenase_dom"/>
</dbReference>
<dbReference type="PANTHER" id="PTHR12907">
    <property type="entry name" value="EGL NINE HOMOLOG-RELATED"/>
    <property type="match status" value="1"/>
</dbReference>
<evidence type="ECO:0000313" key="4">
    <source>
        <dbReference type="EMBL" id="EIE23118.1"/>
    </source>
</evidence>
<dbReference type="GO" id="GO:0008198">
    <property type="term" value="F:ferrous iron binding"/>
    <property type="evidence" value="ECO:0007669"/>
    <property type="project" value="TreeGrafter"/>
</dbReference>
<dbReference type="AlphaFoldDB" id="I0YXJ9"/>
<organism evidence="4 5">
    <name type="scientific">Coccomyxa subellipsoidea (strain C-169)</name>
    <name type="common">Green microalga</name>
    <dbReference type="NCBI Taxonomy" id="574566"/>
    <lineage>
        <taxon>Eukaryota</taxon>
        <taxon>Viridiplantae</taxon>
        <taxon>Chlorophyta</taxon>
        <taxon>core chlorophytes</taxon>
        <taxon>Trebouxiophyceae</taxon>
        <taxon>Trebouxiophyceae incertae sedis</taxon>
        <taxon>Coccomyxaceae</taxon>
        <taxon>Coccomyxa</taxon>
        <taxon>Coccomyxa subellipsoidea</taxon>
    </lineage>
</organism>
<feature type="domain" description="Fe2OG dioxygenase" evidence="3">
    <location>
        <begin position="34"/>
        <end position="132"/>
    </location>
</feature>
<evidence type="ECO:0000256" key="2">
    <source>
        <dbReference type="RuleBase" id="RU003682"/>
    </source>
</evidence>
<keyword evidence="5" id="KW-1185">Reference proteome</keyword>
<keyword evidence="2" id="KW-0408">Iron</keyword>
<dbReference type="GO" id="GO:0071456">
    <property type="term" value="P:cellular response to hypoxia"/>
    <property type="evidence" value="ECO:0007669"/>
    <property type="project" value="TreeGrafter"/>
</dbReference>
<name>I0YXJ9_COCSC</name>